<evidence type="ECO:0000256" key="6">
    <source>
        <dbReference type="RuleBase" id="RU004075"/>
    </source>
</evidence>
<dbReference type="PANTHER" id="PTHR21152">
    <property type="entry name" value="AMINOTRANSFERASE CLASS V"/>
    <property type="match status" value="1"/>
</dbReference>
<dbReference type="InterPro" id="IPR015424">
    <property type="entry name" value="PyrdxlP-dep_Trfase"/>
</dbReference>
<dbReference type="EMBL" id="JXWY01000100">
    <property type="protein sequence ID" value="KIX90090.1"/>
    <property type="molecule type" value="Genomic_DNA"/>
</dbReference>
<keyword evidence="10" id="KW-0032">Aminotransferase</keyword>
<organism evidence="10 12">
    <name type="scientific">Staphylococcus microti</name>
    <dbReference type="NCBI Taxonomy" id="569857"/>
    <lineage>
        <taxon>Bacteria</taxon>
        <taxon>Bacillati</taxon>
        <taxon>Bacillota</taxon>
        <taxon>Bacilli</taxon>
        <taxon>Bacillales</taxon>
        <taxon>Staphylococcaceae</taxon>
        <taxon>Staphylococcus</taxon>
    </lineage>
</organism>
<dbReference type="STRING" id="569857.TP70_09385"/>
<reference evidence="9 11" key="1">
    <citation type="submission" date="2015-01" db="EMBL/GenBank/DDBJ databases">
        <authorList>
            <person name="Guo J."/>
        </authorList>
    </citation>
    <scope>NUCLEOTIDE SEQUENCE [LARGE SCALE GENOMIC DNA]</scope>
    <source>
        <strain evidence="9 11">DSM 22147</strain>
    </source>
</reference>
<feature type="modified residue" description="N6-(pyridoxal phosphate)lysine" evidence="5">
    <location>
        <position position="195"/>
    </location>
</feature>
<evidence type="ECO:0000313" key="11">
    <source>
        <dbReference type="Proteomes" id="UP000032366"/>
    </source>
</evidence>
<feature type="binding site" evidence="4">
    <location>
        <position position="339"/>
    </location>
    <ligand>
        <name>substrate</name>
    </ligand>
</feature>
<dbReference type="GO" id="GO:0019265">
    <property type="term" value="P:glycine biosynthetic process, by transamination of glyoxylate"/>
    <property type="evidence" value="ECO:0007669"/>
    <property type="project" value="TreeGrafter"/>
</dbReference>
<evidence type="ECO:0000256" key="2">
    <source>
        <dbReference type="ARBA" id="ARBA00009236"/>
    </source>
</evidence>
<dbReference type="PANTHER" id="PTHR21152:SF40">
    <property type="entry name" value="ALANINE--GLYOXYLATE AMINOTRANSFERASE"/>
    <property type="match status" value="1"/>
</dbReference>
<dbReference type="PIRSF" id="PIRSF000524">
    <property type="entry name" value="SPT"/>
    <property type="match status" value="1"/>
</dbReference>
<keyword evidence="11" id="KW-1185">Reference proteome</keyword>
<evidence type="ECO:0000313" key="12">
    <source>
        <dbReference type="Proteomes" id="UP000254100"/>
    </source>
</evidence>
<dbReference type="GO" id="GO:0016491">
    <property type="term" value="F:oxidoreductase activity"/>
    <property type="evidence" value="ECO:0007669"/>
    <property type="project" value="UniProtKB-KW"/>
</dbReference>
<dbReference type="Gene3D" id="3.90.1150.10">
    <property type="entry name" value="Aspartate Aminotransferase, domain 1"/>
    <property type="match status" value="1"/>
</dbReference>
<dbReference type="Pfam" id="PF00266">
    <property type="entry name" value="Aminotran_5"/>
    <property type="match status" value="1"/>
</dbReference>
<evidence type="ECO:0000313" key="9">
    <source>
        <dbReference type="EMBL" id="KIX90090.1"/>
    </source>
</evidence>
<dbReference type="GO" id="GO:0008453">
    <property type="term" value="F:alanine-glyoxylate transaminase activity"/>
    <property type="evidence" value="ECO:0007669"/>
    <property type="project" value="TreeGrafter"/>
</dbReference>
<keyword evidence="3 5" id="KW-0663">Pyridoxal phosphate</keyword>
<dbReference type="Gene3D" id="3.40.640.10">
    <property type="entry name" value="Type I PLP-dependent aspartate aminotransferase-like (Major domain)"/>
    <property type="match status" value="1"/>
</dbReference>
<dbReference type="EC" id="1.12.-.-" evidence="10"/>
<evidence type="ECO:0000256" key="4">
    <source>
        <dbReference type="PIRSR" id="PIRSR000524-1"/>
    </source>
</evidence>
<feature type="domain" description="Aminotransferase class V" evidence="8">
    <location>
        <begin position="28"/>
        <end position="330"/>
    </location>
</feature>
<dbReference type="PROSITE" id="PS00595">
    <property type="entry name" value="AA_TRANSFER_CLASS_5"/>
    <property type="match status" value="1"/>
</dbReference>
<dbReference type="AlphaFoldDB" id="A0A0D6XNU5"/>
<proteinExistence type="inferred from homology"/>
<dbReference type="InterPro" id="IPR024169">
    <property type="entry name" value="SP_NH2Trfase/AEP_transaminase"/>
</dbReference>
<protein>
    <submittedName>
        <fullName evidence="9">Aminotransferase class V</fullName>
    </submittedName>
    <submittedName>
        <fullName evidence="10">Class V aminotransferase</fullName>
        <ecNumber evidence="10">1.12.-.-</ecNumber>
    </submittedName>
</protein>
<keyword evidence="10" id="KW-0808">Transferase</keyword>
<dbReference type="InterPro" id="IPR000192">
    <property type="entry name" value="Aminotrans_V_dom"/>
</dbReference>
<dbReference type="SUPFAM" id="SSF53383">
    <property type="entry name" value="PLP-dependent transferases"/>
    <property type="match status" value="1"/>
</dbReference>
<evidence type="ECO:0000256" key="5">
    <source>
        <dbReference type="PIRSR" id="PIRSR000524-50"/>
    </source>
</evidence>
<accession>A0A0D6XNU5</accession>
<sequence>MYTHHALLLTPGPTPVPLAIQNAMNLPMVGHRSADFEAIAEQAFAGLKTTFGAPNDVIILTSSGTSALEASMRNLVNPEDHIVVIVSGAFGARFQQIAETYAHNLHVFNVEWGQSFNTEEVIAFIQSIEHPITAVFTQYCETSTSVLHPVAELGHALKQYDDSIYFVVDGVSCIGAVDVDMTRDQIDVLVAGSQKAMMLPPGLAFVAYNDRALERFKTVESPSFYLNLAKHHRSLEAHTTPYTPNVPAFRGVVQYSEMIEAEGLPHVVQRHYIIRDAVRRALQALKLDLLVAEDAASPTVTAFVPRDSDELKHIKNELSATYNISIAGGQGKLKGKILRVGHMGFISPFDLLPFIASLELILTNYRNENYIGKGTTAFMEVLNHAL</sequence>
<dbReference type="Proteomes" id="UP000254100">
    <property type="component" value="Unassembled WGS sequence"/>
</dbReference>
<dbReference type="EMBL" id="UHDT01000001">
    <property type="protein sequence ID" value="SUM57752.1"/>
    <property type="molecule type" value="Genomic_DNA"/>
</dbReference>
<name>A0A0D6XNU5_9STAP</name>
<evidence type="ECO:0000256" key="3">
    <source>
        <dbReference type="ARBA" id="ARBA00022898"/>
    </source>
</evidence>
<dbReference type="Proteomes" id="UP000032366">
    <property type="component" value="Unassembled WGS sequence"/>
</dbReference>
<evidence type="ECO:0000256" key="7">
    <source>
        <dbReference type="RuleBase" id="RU004504"/>
    </source>
</evidence>
<comment type="cofactor">
    <cofactor evidence="1 5 7">
        <name>pyridoxal 5'-phosphate</name>
        <dbReference type="ChEBI" id="CHEBI:597326"/>
    </cofactor>
</comment>
<dbReference type="RefSeq" id="WP_044361206.1">
    <property type="nucleotide sequence ID" value="NZ_JXWY01000100.1"/>
</dbReference>
<evidence type="ECO:0000259" key="8">
    <source>
        <dbReference type="Pfam" id="PF00266"/>
    </source>
</evidence>
<dbReference type="GO" id="GO:0004760">
    <property type="term" value="F:L-serine-pyruvate transaminase activity"/>
    <property type="evidence" value="ECO:0007669"/>
    <property type="project" value="TreeGrafter"/>
</dbReference>
<dbReference type="InterPro" id="IPR015421">
    <property type="entry name" value="PyrdxlP-dep_Trfase_major"/>
</dbReference>
<comment type="similarity">
    <text evidence="2 6">Belongs to the class-V pyridoxal-phosphate-dependent aminotransferase family.</text>
</comment>
<evidence type="ECO:0000256" key="1">
    <source>
        <dbReference type="ARBA" id="ARBA00001933"/>
    </source>
</evidence>
<dbReference type="InterPro" id="IPR015422">
    <property type="entry name" value="PyrdxlP-dep_Trfase_small"/>
</dbReference>
<dbReference type="OrthoDB" id="389074at2"/>
<reference evidence="10 12" key="2">
    <citation type="submission" date="2018-06" db="EMBL/GenBank/DDBJ databases">
        <authorList>
            <consortium name="Pathogen Informatics"/>
            <person name="Doyle S."/>
        </authorList>
    </citation>
    <scope>NUCLEOTIDE SEQUENCE [LARGE SCALE GENOMIC DNA]</scope>
    <source>
        <strain evidence="10 12">NCTC13832</strain>
    </source>
</reference>
<gene>
    <name evidence="10" type="ORF">NCTC13832_01440</name>
    <name evidence="9" type="ORF">TP70_09385</name>
</gene>
<evidence type="ECO:0000313" key="10">
    <source>
        <dbReference type="EMBL" id="SUM57752.1"/>
    </source>
</evidence>
<keyword evidence="10" id="KW-0560">Oxidoreductase</keyword>
<dbReference type="InterPro" id="IPR020578">
    <property type="entry name" value="Aminotrans_V_PyrdxlP_BS"/>
</dbReference>